<sequence length="204" mass="23288">MSSKANGKTYEKGNRKYGKQQDSDVNSTPLSHKSASSRPLLSEDFSLIAAEVARLINPVIEVTIEKAIGKLQIKISDISNKLFAHDKQLGEIENTVSQIQDETLDSISRIDSLEKQTQELKLKIDDLENRSRRNNLRFINIPESYQNDSLNILISKTIPQQLGLPQECYSFRIERLHRIGPLKGLQKIKSTKIDFFKLTKNRIH</sequence>
<dbReference type="Proteomes" id="UP000694892">
    <property type="component" value="Chromosome 3L"/>
</dbReference>
<evidence type="ECO:0000256" key="1">
    <source>
        <dbReference type="SAM" id="MobiDB-lite"/>
    </source>
</evidence>
<name>A0A974HTR9_XENLA</name>
<gene>
    <name evidence="2" type="ORF">XELAEV_18018590mg</name>
</gene>
<evidence type="ECO:0000313" key="3">
    <source>
        <dbReference type="Proteomes" id="UP000694892"/>
    </source>
</evidence>
<protein>
    <submittedName>
        <fullName evidence="2">Uncharacterized protein</fullName>
    </submittedName>
</protein>
<dbReference type="EMBL" id="CM004470">
    <property type="protein sequence ID" value="OCT89975.1"/>
    <property type="molecule type" value="Genomic_DNA"/>
</dbReference>
<organism evidence="2 3">
    <name type="scientific">Xenopus laevis</name>
    <name type="common">African clawed frog</name>
    <dbReference type="NCBI Taxonomy" id="8355"/>
    <lineage>
        <taxon>Eukaryota</taxon>
        <taxon>Metazoa</taxon>
        <taxon>Chordata</taxon>
        <taxon>Craniata</taxon>
        <taxon>Vertebrata</taxon>
        <taxon>Euteleostomi</taxon>
        <taxon>Amphibia</taxon>
        <taxon>Batrachia</taxon>
        <taxon>Anura</taxon>
        <taxon>Pipoidea</taxon>
        <taxon>Pipidae</taxon>
        <taxon>Xenopodinae</taxon>
        <taxon>Xenopus</taxon>
        <taxon>Xenopus</taxon>
    </lineage>
</organism>
<feature type="compositionally biased region" description="Basic and acidic residues" evidence="1">
    <location>
        <begin position="9"/>
        <end position="22"/>
    </location>
</feature>
<accession>A0A974HTR9</accession>
<reference evidence="3" key="1">
    <citation type="journal article" date="2016" name="Nature">
        <title>Genome evolution in the allotetraploid frog Xenopus laevis.</title>
        <authorList>
            <person name="Session A.M."/>
            <person name="Uno Y."/>
            <person name="Kwon T."/>
            <person name="Chapman J.A."/>
            <person name="Toyoda A."/>
            <person name="Takahashi S."/>
            <person name="Fukui A."/>
            <person name="Hikosaka A."/>
            <person name="Suzuki A."/>
            <person name="Kondo M."/>
            <person name="van Heeringen S.J."/>
            <person name="Quigley I."/>
            <person name="Heinz S."/>
            <person name="Ogino H."/>
            <person name="Ochi H."/>
            <person name="Hellsten U."/>
            <person name="Lyons J.B."/>
            <person name="Simakov O."/>
            <person name="Putnam N."/>
            <person name="Stites J."/>
            <person name="Kuroki Y."/>
            <person name="Tanaka T."/>
            <person name="Michiue T."/>
            <person name="Watanabe M."/>
            <person name="Bogdanovic O."/>
            <person name="Lister R."/>
            <person name="Georgiou G."/>
            <person name="Paranjpe S.S."/>
            <person name="van Kruijsbergen I."/>
            <person name="Shu S."/>
            <person name="Carlson J."/>
            <person name="Kinoshita T."/>
            <person name="Ohta Y."/>
            <person name="Mawaribuchi S."/>
            <person name="Jenkins J."/>
            <person name="Grimwood J."/>
            <person name="Schmutz J."/>
            <person name="Mitros T."/>
            <person name="Mozaffari S.V."/>
            <person name="Suzuki Y."/>
            <person name="Haramoto Y."/>
            <person name="Yamamoto T.S."/>
            <person name="Takagi C."/>
            <person name="Heald R."/>
            <person name="Miller K."/>
            <person name="Haudenschild C."/>
            <person name="Kitzman J."/>
            <person name="Nakayama T."/>
            <person name="Izutsu Y."/>
            <person name="Robert J."/>
            <person name="Fortriede J."/>
            <person name="Burns K."/>
            <person name="Lotay V."/>
            <person name="Karimi K."/>
            <person name="Yasuoka Y."/>
            <person name="Dichmann D.S."/>
            <person name="Flajnik M.F."/>
            <person name="Houston D.W."/>
            <person name="Shendure J."/>
            <person name="DuPasquier L."/>
            <person name="Vize P.D."/>
            <person name="Zorn A.M."/>
            <person name="Ito M."/>
            <person name="Marcotte E.M."/>
            <person name="Wallingford J.B."/>
            <person name="Ito Y."/>
            <person name="Asashima M."/>
            <person name="Ueno N."/>
            <person name="Matsuda Y."/>
            <person name="Veenstra G.J."/>
            <person name="Fujiyama A."/>
            <person name="Harland R.M."/>
            <person name="Taira M."/>
            <person name="Rokhsar D.S."/>
        </authorList>
    </citation>
    <scope>NUCLEOTIDE SEQUENCE [LARGE SCALE GENOMIC DNA]</scope>
    <source>
        <strain evidence="3">J</strain>
    </source>
</reference>
<dbReference type="Gene3D" id="3.30.70.1820">
    <property type="entry name" value="L1 transposable element, RRM domain"/>
    <property type="match status" value="1"/>
</dbReference>
<dbReference type="PANTHER" id="PTHR11505">
    <property type="entry name" value="L1 TRANSPOSABLE ELEMENT-RELATED"/>
    <property type="match status" value="1"/>
</dbReference>
<evidence type="ECO:0000313" key="2">
    <source>
        <dbReference type="EMBL" id="OCT89975.1"/>
    </source>
</evidence>
<dbReference type="AlphaFoldDB" id="A0A974HTR9"/>
<feature type="region of interest" description="Disordered" evidence="1">
    <location>
        <begin position="1"/>
        <end position="36"/>
    </location>
</feature>
<feature type="compositionally biased region" description="Polar residues" evidence="1">
    <location>
        <begin position="23"/>
        <end position="36"/>
    </location>
</feature>
<dbReference type="InterPro" id="IPR004244">
    <property type="entry name" value="Transposase_22"/>
</dbReference>
<proteinExistence type="predicted"/>